<dbReference type="InParanoid" id="A0A7C8MUH1"/>
<dbReference type="InterPro" id="IPR013094">
    <property type="entry name" value="AB_hydrolase_3"/>
</dbReference>
<evidence type="ECO:0000259" key="1">
    <source>
        <dbReference type="Pfam" id="PF07859"/>
    </source>
</evidence>
<organism evidence="2 3">
    <name type="scientific">Xylaria multiplex</name>
    <dbReference type="NCBI Taxonomy" id="323545"/>
    <lineage>
        <taxon>Eukaryota</taxon>
        <taxon>Fungi</taxon>
        <taxon>Dikarya</taxon>
        <taxon>Ascomycota</taxon>
        <taxon>Pezizomycotina</taxon>
        <taxon>Sordariomycetes</taxon>
        <taxon>Xylariomycetidae</taxon>
        <taxon>Xylariales</taxon>
        <taxon>Xylariaceae</taxon>
        <taxon>Xylaria</taxon>
    </lineage>
</organism>
<dbReference type="GO" id="GO:0016787">
    <property type="term" value="F:hydrolase activity"/>
    <property type="evidence" value="ECO:0007669"/>
    <property type="project" value="InterPro"/>
</dbReference>
<dbReference type="Proteomes" id="UP000481858">
    <property type="component" value="Unassembled WGS sequence"/>
</dbReference>
<dbReference type="InterPro" id="IPR050466">
    <property type="entry name" value="Carboxylest/Gibb_receptor"/>
</dbReference>
<proteinExistence type="predicted"/>
<sequence length="343" mass="37315">MDPSSVKDQRQSTATAEAAGLEYIGPCPPHLDEEWVDIPLPDGQTNRTKVVWPRPSGEAPLECPLIIYFHGGGLSVCSPDMVLAPARGFATLFSCVVACPTINQLPEQPFPKPVQIAWEVCAWLSDVKNLNDGVLKKAGTIIDPGRGFVVGGLSSGAAAAAVIGTIPGSASVGVKEFIGLTPLQNPISGIFTGIPFLVTEAMLPEQYRDIFKSREETAENKAASAAMRQDLEPYLGVHSPWFSPINLKLSDPKTIPGHPPKVFVYGGELDQFRDDSVVYGKWLSQLEGVEVRTSMIEGGTHYTAWVSPPWPTCHTRKVKEVTLDGMAWLLNLEWDRTREDLPI</sequence>
<dbReference type="EMBL" id="WUBL01000010">
    <property type="protein sequence ID" value="KAF2971830.1"/>
    <property type="molecule type" value="Genomic_DNA"/>
</dbReference>
<dbReference type="PANTHER" id="PTHR23024:SF24">
    <property type="entry name" value="ALPHA_BETA HYDROLASE FOLD-3 DOMAIN-CONTAINING PROTEIN"/>
    <property type="match status" value="1"/>
</dbReference>
<dbReference type="PANTHER" id="PTHR23024">
    <property type="entry name" value="ARYLACETAMIDE DEACETYLASE"/>
    <property type="match status" value="1"/>
</dbReference>
<name>A0A7C8MUH1_9PEZI</name>
<dbReference type="AlphaFoldDB" id="A0A7C8MUH1"/>
<evidence type="ECO:0000313" key="3">
    <source>
        <dbReference type="Proteomes" id="UP000481858"/>
    </source>
</evidence>
<comment type="caution">
    <text evidence="2">The sequence shown here is derived from an EMBL/GenBank/DDBJ whole genome shotgun (WGS) entry which is preliminary data.</text>
</comment>
<protein>
    <recommendedName>
        <fullName evidence="1">Alpha/beta hydrolase fold-3 domain-containing protein</fullName>
    </recommendedName>
</protein>
<dbReference type="InterPro" id="IPR029058">
    <property type="entry name" value="AB_hydrolase_fold"/>
</dbReference>
<dbReference type="Gene3D" id="3.40.50.1820">
    <property type="entry name" value="alpha/beta hydrolase"/>
    <property type="match status" value="1"/>
</dbReference>
<evidence type="ECO:0000313" key="2">
    <source>
        <dbReference type="EMBL" id="KAF2971830.1"/>
    </source>
</evidence>
<gene>
    <name evidence="2" type="ORF">GQX73_g1734</name>
</gene>
<dbReference type="SUPFAM" id="SSF53474">
    <property type="entry name" value="alpha/beta-Hydrolases"/>
    <property type="match status" value="1"/>
</dbReference>
<dbReference type="OrthoDB" id="408631at2759"/>
<dbReference type="Pfam" id="PF07859">
    <property type="entry name" value="Abhydrolase_3"/>
    <property type="match status" value="1"/>
</dbReference>
<feature type="domain" description="Alpha/beta hydrolase fold-3" evidence="1">
    <location>
        <begin position="66"/>
        <end position="301"/>
    </location>
</feature>
<accession>A0A7C8MUH1</accession>
<reference evidence="2 3" key="1">
    <citation type="submission" date="2019-12" db="EMBL/GenBank/DDBJ databases">
        <title>Draft genome sequence of the ascomycete Xylaria multiplex DSM 110363.</title>
        <authorList>
            <person name="Buettner E."/>
            <person name="Kellner H."/>
        </authorList>
    </citation>
    <scope>NUCLEOTIDE SEQUENCE [LARGE SCALE GENOMIC DNA]</scope>
    <source>
        <strain evidence="2 3">DSM 110363</strain>
    </source>
</reference>
<keyword evidence="3" id="KW-1185">Reference proteome</keyword>